<evidence type="ECO:0000313" key="11">
    <source>
        <dbReference type="Proteomes" id="UP001164746"/>
    </source>
</evidence>
<protein>
    <recommendedName>
        <fullName evidence="2">protein-tyrosine-phosphatase</fullName>
        <ecNumber evidence="2">3.1.3.48</ecNumber>
    </recommendedName>
</protein>
<feature type="domain" description="Laminin EGF-like" evidence="9">
    <location>
        <begin position="134"/>
        <end position="165"/>
    </location>
</feature>
<keyword evidence="3" id="KW-0378">Hydrolase</keyword>
<feature type="transmembrane region" description="Helical" evidence="6">
    <location>
        <begin position="605"/>
        <end position="627"/>
    </location>
</feature>
<sequence>MDLNQKTVQMTLIVVVFVMCQFWTGFTCPALCQCCVNDNCGDPPPVCSKGCHNGKCNDNGTRVCIANFERDKCDFCVQGKYGDLCNNSCVNENCRCTYATDCVSCKSGYFDFSTLCSKQCSLGCENVCENDGTCKCLSQFTGPQCRTCLNGYFGNDCKTPCSGGCINGTCNINGTCQCLPNFDGDMCEICRTGYFGKFCDIQCGSGCTNNICDRYDGTCECEFNYKESQCNICKDGYFGINCNVSCPDGCYNCSSIASCFACKEGFYGLDCSQRCSTNCLRSQCEQVDGICTGGCLDGFTTANCTERCDGNCKICSQTNYTHCTACLGEFSGLSCKCVPNCQCELNNEVCKKCTNGFEVESKDCKCNKKYCFDKSHCTSCQNNTVYSYEDTCCECSTNCKNKQCLPVNQCLNGCEDGYTGVDCAELCTYYDGNCTKCNQTTHFCFRCQQGFSPNIDGVCTSCVGCIDKACDTTSGVCSKGCRLNFWTNTCEKECSSNCKGCDRVSGICNECTSDIIYGPFCNLTCSRSCMELQCNRTTGDCIYGCITNMYGPKCEYKCPESCEVSGENSNCGFEGQCLYNCKAGYQGRKCNIANSEKDNTVSTGAIAGGVGACLILFLVSCVIIFLVRRRIINQQRNASKAVYANVSGTSTSDTKRICSYALVLMFVVHETANETVTHQPCVQIVTQNNKPLPKQVKKTHAQEKQSSETRKLSGRHVPPAKSVTSAVLEECKPMLYDVTNVNDAGIAKGSNENDAAYDNDANNDDTHTVPVESLARCVLGKTEKDYEEEFQKFPNGLRKPYQASQLKGNVLKNRYRGIYPYDDSRVQIKGGESDYINASFIDGYNMKHAYIATLGPMSKQLGDFGIFWQMVWQQKVETIAMVTNLIEDGKDKCDQYWPDPGVSKTYGDITVSCYTENKYTEFTKRVFSVSKVKRKEKRMLHHLHFTCWPDRDVPDDVTAIIEFRQAVLNSPKQFNGPLLVHCRFKC</sequence>
<evidence type="ECO:0000259" key="9">
    <source>
        <dbReference type="PROSITE" id="PS01248"/>
    </source>
</evidence>
<keyword evidence="6" id="KW-0472">Membrane</keyword>
<reference evidence="10" key="1">
    <citation type="submission" date="2022-11" db="EMBL/GenBank/DDBJ databases">
        <title>Centuries of genome instability and evolution in soft-shell clam transmissible cancer (bioRxiv).</title>
        <authorList>
            <person name="Hart S.F.M."/>
            <person name="Yonemitsu M.A."/>
            <person name="Giersch R.M."/>
            <person name="Beal B.F."/>
            <person name="Arriagada G."/>
            <person name="Davis B.W."/>
            <person name="Ostrander E.A."/>
            <person name="Goff S.P."/>
            <person name="Metzger M.J."/>
        </authorList>
    </citation>
    <scope>NUCLEOTIDE SEQUENCE</scope>
    <source>
        <strain evidence="10">MELC-2E11</strain>
        <tissue evidence="10">Siphon/mantle</tissue>
    </source>
</reference>
<keyword evidence="6" id="KW-0812">Transmembrane</keyword>
<dbReference type="Gene3D" id="3.90.190.10">
    <property type="entry name" value="Protein tyrosine phosphatase superfamily"/>
    <property type="match status" value="1"/>
</dbReference>
<dbReference type="InterPro" id="IPR029021">
    <property type="entry name" value="Prot-tyrosine_phosphatase-like"/>
</dbReference>
<dbReference type="SUPFAM" id="SSF52799">
    <property type="entry name" value="(Phosphotyrosine protein) phosphatases II"/>
    <property type="match status" value="1"/>
</dbReference>
<evidence type="ECO:0000256" key="7">
    <source>
        <dbReference type="SAM" id="SignalP"/>
    </source>
</evidence>
<keyword evidence="7" id="KW-0732">Signal</keyword>
<dbReference type="PANTHER" id="PTHR19134:SF562">
    <property type="entry name" value="PROTEIN-TYROSINE-PHOSPHATASE"/>
    <property type="match status" value="1"/>
</dbReference>
<feature type="domain" description="EGF-like" evidence="8">
    <location>
        <begin position="176"/>
        <end position="187"/>
    </location>
</feature>
<evidence type="ECO:0000256" key="2">
    <source>
        <dbReference type="ARBA" id="ARBA00013064"/>
    </source>
</evidence>
<keyword evidence="11" id="KW-1185">Reference proteome</keyword>
<dbReference type="PROSITE" id="PS01248">
    <property type="entry name" value="EGF_LAM_1"/>
    <property type="match status" value="1"/>
</dbReference>
<feature type="chain" id="PRO_5047430435" description="protein-tyrosine-phosphatase" evidence="7">
    <location>
        <begin position="26"/>
        <end position="986"/>
    </location>
</feature>
<evidence type="ECO:0000256" key="4">
    <source>
        <dbReference type="ARBA" id="ARBA00022912"/>
    </source>
</evidence>
<organism evidence="10 11">
    <name type="scientific">Mya arenaria</name>
    <name type="common">Soft-shell clam</name>
    <dbReference type="NCBI Taxonomy" id="6604"/>
    <lineage>
        <taxon>Eukaryota</taxon>
        <taxon>Metazoa</taxon>
        <taxon>Spiralia</taxon>
        <taxon>Lophotrochozoa</taxon>
        <taxon>Mollusca</taxon>
        <taxon>Bivalvia</taxon>
        <taxon>Autobranchia</taxon>
        <taxon>Heteroconchia</taxon>
        <taxon>Euheterodonta</taxon>
        <taxon>Imparidentia</taxon>
        <taxon>Neoheterodontei</taxon>
        <taxon>Myida</taxon>
        <taxon>Myoidea</taxon>
        <taxon>Myidae</taxon>
        <taxon>Mya</taxon>
    </lineage>
</organism>
<dbReference type="InterPro" id="IPR000742">
    <property type="entry name" value="EGF"/>
</dbReference>
<dbReference type="InterPro" id="IPR050348">
    <property type="entry name" value="Protein-Tyr_Phosphatase"/>
</dbReference>
<dbReference type="CDD" id="cd00047">
    <property type="entry name" value="PTPc"/>
    <property type="match status" value="1"/>
</dbReference>
<dbReference type="Gene3D" id="2.170.300.10">
    <property type="entry name" value="Tie2 ligand-binding domain superfamily"/>
    <property type="match status" value="1"/>
</dbReference>
<name>A0ABY7F6N1_MYAAR</name>
<dbReference type="PROSITE" id="PS00022">
    <property type="entry name" value="EGF_1"/>
    <property type="match status" value="1"/>
</dbReference>
<comment type="similarity">
    <text evidence="1">Belongs to the protein-tyrosine phosphatase family.</text>
</comment>
<evidence type="ECO:0000313" key="10">
    <source>
        <dbReference type="EMBL" id="WAR16809.1"/>
    </source>
</evidence>
<proteinExistence type="inferred from homology"/>
<feature type="compositionally biased region" description="Basic and acidic residues" evidence="5">
    <location>
        <begin position="700"/>
        <end position="711"/>
    </location>
</feature>
<dbReference type="EMBL" id="CP111021">
    <property type="protein sequence ID" value="WAR16809.1"/>
    <property type="molecule type" value="Genomic_DNA"/>
</dbReference>
<dbReference type="Proteomes" id="UP001164746">
    <property type="component" value="Chromosome 10"/>
</dbReference>
<evidence type="ECO:0000256" key="5">
    <source>
        <dbReference type="SAM" id="MobiDB-lite"/>
    </source>
</evidence>
<dbReference type="SMART" id="SM00181">
    <property type="entry name" value="EGF"/>
    <property type="match status" value="9"/>
</dbReference>
<gene>
    <name evidence="10" type="ORF">MAR_031403</name>
</gene>
<evidence type="ECO:0000256" key="3">
    <source>
        <dbReference type="ARBA" id="ARBA00022801"/>
    </source>
</evidence>
<keyword evidence="4" id="KW-0904">Protein phosphatase</keyword>
<feature type="region of interest" description="Disordered" evidence="5">
    <location>
        <begin position="692"/>
        <end position="719"/>
    </location>
</feature>
<evidence type="ECO:0000256" key="1">
    <source>
        <dbReference type="ARBA" id="ARBA00009580"/>
    </source>
</evidence>
<dbReference type="SMART" id="SM00180">
    <property type="entry name" value="EGF_Lam"/>
    <property type="match status" value="3"/>
</dbReference>
<keyword evidence="6" id="KW-1133">Transmembrane helix</keyword>
<evidence type="ECO:0000256" key="6">
    <source>
        <dbReference type="SAM" id="Phobius"/>
    </source>
</evidence>
<dbReference type="PANTHER" id="PTHR19134">
    <property type="entry name" value="RECEPTOR-TYPE TYROSINE-PROTEIN PHOSPHATASE"/>
    <property type="match status" value="1"/>
</dbReference>
<dbReference type="InterPro" id="IPR002049">
    <property type="entry name" value="LE_dom"/>
</dbReference>
<dbReference type="CDD" id="cd12087">
    <property type="entry name" value="TM_EGFR-like"/>
    <property type="match status" value="1"/>
</dbReference>
<dbReference type="PRINTS" id="PR00700">
    <property type="entry name" value="PRTYPHPHTASE"/>
</dbReference>
<feature type="signal peptide" evidence="7">
    <location>
        <begin position="1"/>
        <end position="25"/>
    </location>
</feature>
<evidence type="ECO:0000259" key="8">
    <source>
        <dbReference type="PROSITE" id="PS00022"/>
    </source>
</evidence>
<accession>A0ABY7F6N1</accession>
<dbReference type="InterPro" id="IPR000242">
    <property type="entry name" value="PTP_cat"/>
</dbReference>
<dbReference type="SMART" id="SM00194">
    <property type="entry name" value="PTPc"/>
    <property type="match status" value="1"/>
</dbReference>
<dbReference type="EC" id="3.1.3.48" evidence="2"/>
<dbReference type="Pfam" id="PF00102">
    <property type="entry name" value="Y_phosphatase"/>
    <property type="match status" value="1"/>
</dbReference>